<dbReference type="GO" id="GO:0071007">
    <property type="term" value="C:U2-type catalytic step 2 spliceosome"/>
    <property type="evidence" value="ECO:0007669"/>
    <property type="project" value="TreeGrafter"/>
</dbReference>
<evidence type="ECO:0000256" key="1">
    <source>
        <dbReference type="ARBA" id="ARBA00004123"/>
    </source>
</evidence>
<keyword evidence="6" id="KW-0539">Nucleus</keyword>
<comment type="subcellular location">
    <subcellularLocation>
        <location evidence="1">Nucleus</location>
    </subcellularLocation>
</comment>
<gene>
    <name evidence="7" type="ORF">BAE44_0022043</name>
</gene>
<dbReference type="GO" id="GO:0071011">
    <property type="term" value="C:precatalytic spliceosome"/>
    <property type="evidence" value="ECO:0007669"/>
    <property type="project" value="TreeGrafter"/>
</dbReference>
<comment type="similarity">
    <text evidence="2">Belongs to the crooked-neck family.</text>
</comment>
<dbReference type="STRING" id="888268.A0A1E5UVU2"/>
<dbReference type="PANTHER" id="PTHR11246">
    <property type="entry name" value="PRE-MRNA SPLICING FACTOR"/>
    <property type="match status" value="1"/>
</dbReference>
<keyword evidence="3" id="KW-0507">mRNA processing</keyword>
<accession>A0A1E5UVU2</accession>
<evidence type="ECO:0000256" key="3">
    <source>
        <dbReference type="ARBA" id="ARBA00022664"/>
    </source>
</evidence>
<dbReference type="EMBL" id="LWDX02061535">
    <property type="protein sequence ID" value="OEL16938.1"/>
    <property type="molecule type" value="Genomic_DNA"/>
</dbReference>
<keyword evidence="4" id="KW-0677">Repeat</keyword>
<dbReference type="SMART" id="SM00386">
    <property type="entry name" value="HAT"/>
    <property type="match status" value="4"/>
</dbReference>
<keyword evidence="5" id="KW-0508">mRNA splicing</keyword>
<reference evidence="7 8" key="1">
    <citation type="submission" date="2016-09" db="EMBL/GenBank/DDBJ databases">
        <title>The draft genome of Dichanthelium oligosanthes: A C3 panicoid grass species.</title>
        <authorList>
            <person name="Studer A.J."/>
            <person name="Schnable J.C."/>
            <person name="Brutnell T.P."/>
        </authorList>
    </citation>
    <scope>NUCLEOTIDE SEQUENCE [LARGE SCALE GENOMIC DNA]</scope>
    <source>
        <strain evidence="8">cv. Kellogg 1175</strain>
        <tissue evidence="7">Leaf</tissue>
    </source>
</reference>
<keyword evidence="8" id="KW-1185">Reference proteome</keyword>
<name>A0A1E5UVU2_9POAL</name>
<dbReference type="Proteomes" id="UP000095767">
    <property type="component" value="Unassembled WGS sequence"/>
</dbReference>
<evidence type="ECO:0000256" key="5">
    <source>
        <dbReference type="ARBA" id="ARBA00023187"/>
    </source>
</evidence>
<dbReference type="OrthoDB" id="541719at2759"/>
<evidence type="ECO:0000313" key="8">
    <source>
        <dbReference type="Proteomes" id="UP000095767"/>
    </source>
</evidence>
<dbReference type="InterPro" id="IPR011990">
    <property type="entry name" value="TPR-like_helical_dom_sf"/>
</dbReference>
<evidence type="ECO:0000256" key="2">
    <source>
        <dbReference type="ARBA" id="ARBA00008644"/>
    </source>
</evidence>
<comment type="caution">
    <text evidence="7">The sequence shown here is derived from an EMBL/GenBank/DDBJ whole genome shotgun (WGS) entry which is preliminary data.</text>
</comment>
<dbReference type="InterPro" id="IPR003107">
    <property type="entry name" value="HAT"/>
</dbReference>
<protein>
    <submittedName>
        <fullName evidence="7">Crooked neck-like protein 1</fullName>
    </submittedName>
</protein>
<dbReference type="GO" id="GO:0000245">
    <property type="term" value="P:spliceosomal complex assembly"/>
    <property type="evidence" value="ECO:0007669"/>
    <property type="project" value="TreeGrafter"/>
</dbReference>
<evidence type="ECO:0000256" key="4">
    <source>
        <dbReference type="ARBA" id="ARBA00022737"/>
    </source>
</evidence>
<dbReference type="InterPro" id="IPR059164">
    <property type="entry name" value="HAT_PRP39_C"/>
</dbReference>
<dbReference type="Pfam" id="PF23241">
    <property type="entry name" value="HAT_PRP39_C"/>
    <property type="match status" value="1"/>
</dbReference>
<dbReference type="SUPFAM" id="SSF48452">
    <property type="entry name" value="TPR-like"/>
    <property type="match status" value="1"/>
</dbReference>
<dbReference type="PANTHER" id="PTHR11246:SF3">
    <property type="entry name" value="CROOKED NECK-LIKE PROTEIN 1"/>
    <property type="match status" value="1"/>
</dbReference>
<dbReference type="AlphaFoldDB" id="A0A1E5UVU2"/>
<dbReference type="InterPro" id="IPR045075">
    <property type="entry name" value="Syf1-like"/>
</dbReference>
<proteinExistence type="inferred from homology"/>
<dbReference type="GO" id="GO:0000974">
    <property type="term" value="C:Prp19 complex"/>
    <property type="evidence" value="ECO:0007669"/>
    <property type="project" value="TreeGrafter"/>
</dbReference>
<sequence>MEETLGAVANARQVFDRWMAWRPGAPGWTSYVKFELRYGEVGRARAVFERFVAEHPRADAFLRYAGFEEKSGEMERARRVYERAADVLADDEEEAGTLFVAFAEFEECGEVERARAIRKYALDRVPKGRTEELHRKLLALEKQFGDRKGIEDAIVAKRS</sequence>
<evidence type="ECO:0000313" key="7">
    <source>
        <dbReference type="EMBL" id="OEL16938.1"/>
    </source>
</evidence>
<dbReference type="GO" id="GO:0071014">
    <property type="term" value="C:post-mRNA release spliceosomal complex"/>
    <property type="evidence" value="ECO:0007669"/>
    <property type="project" value="TreeGrafter"/>
</dbReference>
<evidence type="ECO:0000256" key="6">
    <source>
        <dbReference type="ARBA" id="ARBA00023242"/>
    </source>
</evidence>
<organism evidence="7 8">
    <name type="scientific">Dichanthelium oligosanthes</name>
    <dbReference type="NCBI Taxonomy" id="888268"/>
    <lineage>
        <taxon>Eukaryota</taxon>
        <taxon>Viridiplantae</taxon>
        <taxon>Streptophyta</taxon>
        <taxon>Embryophyta</taxon>
        <taxon>Tracheophyta</taxon>
        <taxon>Spermatophyta</taxon>
        <taxon>Magnoliopsida</taxon>
        <taxon>Liliopsida</taxon>
        <taxon>Poales</taxon>
        <taxon>Poaceae</taxon>
        <taxon>PACMAD clade</taxon>
        <taxon>Panicoideae</taxon>
        <taxon>Panicodae</taxon>
        <taxon>Paniceae</taxon>
        <taxon>Dichantheliinae</taxon>
        <taxon>Dichanthelium</taxon>
    </lineage>
</organism>
<dbReference type="Gene3D" id="1.25.40.10">
    <property type="entry name" value="Tetratricopeptide repeat domain"/>
    <property type="match status" value="1"/>
</dbReference>